<dbReference type="EMBL" id="CAKXAJ010025990">
    <property type="protein sequence ID" value="CAH2248961.1"/>
    <property type="molecule type" value="Genomic_DNA"/>
</dbReference>
<feature type="compositionally biased region" description="Basic residues" evidence="1">
    <location>
        <begin position="36"/>
        <end position="45"/>
    </location>
</feature>
<organism evidence="2 3">
    <name type="scientific">Pararge aegeria aegeria</name>
    <dbReference type="NCBI Taxonomy" id="348720"/>
    <lineage>
        <taxon>Eukaryota</taxon>
        <taxon>Metazoa</taxon>
        <taxon>Ecdysozoa</taxon>
        <taxon>Arthropoda</taxon>
        <taxon>Hexapoda</taxon>
        <taxon>Insecta</taxon>
        <taxon>Pterygota</taxon>
        <taxon>Neoptera</taxon>
        <taxon>Endopterygota</taxon>
        <taxon>Lepidoptera</taxon>
        <taxon>Glossata</taxon>
        <taxon>Ditrysia</taxon>
        <taxon>Papilionoidea</taxon>
        <taxon>Nymphalidae</taxon>
        <taxon>Satyrinae</taxon>
        <taxon>Satyrini</taxon>
        <taxon>Parargina</taxon>
        <taxon>Pararge</taxon>
    </lineage>
</organism>
<evidence type="ECO:0000313" key="2">
    <source>
        <dbReference type="EMBL" id="CAH2248961.1"/>
    </source>
</evidence>
<protein>
    <submittedName>
        <fullName evidence="2">Jg17735 protein</fullName>
    </submittedName>
</protein>
<sequence>MNDQMSCATKWSASSPQAQQQYSSTRGSKHYVSSQRRTRSRHRSHARAKLIGEYVVVEDIKSKLRQALFVCGDRQEGRVIVNAERARGCNAAATRQSGGTWAQALPGGAYKSRAGPPEPPRAGCCG</sequence>
<evidence type="ECO:0000256" key="1">
    <source>
        <dbReference type="SAM" id="MobiDB-lite"/>
    </source>
</evidence>
<comment type="caution">
    <text evidence="2">The sequence shown here is derived from an EMBL/GenBank/DDBJ whole genome shotgun (WGS) entry which is preliminary data.</text>
</comment>
<dbReference type="Proteomes" id="UP000838756">
    <property type="component" value="Unassembled WGS sequence"/>
</dbReference>
<reference evidence="2" key="1">
    <citation type="submission" date="2022-03" db="EMBL/GenBank/DDBJ databases">
        <authorList>
            <person name="Lindestad O."/>
        </authorList>
    </citation>
    <scope>NUCLEOTIDE SEQUENCE</scope>
</reference>
<feature type="region of interest" description="Disordered" evidence="1">
    <location>
        <begin position="1"/>
        <end position="45"/>
    </location>
</feature>
<name>A0A8S4S7V4_9NEOP</name>
<gene>
    <name evidence="2" type="primary">jg17735</name>
    <name evidence="2" type="ORF">PAEG_LOCUS21829</name>
</gene>
<feature type="region of interest" description="Disordered" evidence="1">
    <location>
        <begin position="107"/>
        <end position="126"/>
    </location>
</feature>
<accession>A0A8S4S7V4</accession>
<evidence type="ECO:0000313" key="3">
    <source>
        <dbReference type="Proteomes" id="UP000838756"/>
    </source>
</evidence>
<feature type="compositionally biased region" description="Polar residues" evidence="1">
    <location>
        <begin position="1"/>
        <end position="11"/>
    </location>
</feature>
<feature type="compositionally biased region" description="Low complexity" evidence="1">
    <location>
        <begin position="12"/>
        <end position="24"/>
    </location>
</feature>
<keyword evidence="3" id="KW-1185">Reference proteome</keyword>
<dbReference type="AlphaFoldDB" id="A0A8S4S7V4"/>
<proteinExistence type="predicted"/>